<accession>A0ABX8AGL5</accession>
<dbReference type="Pfam" id="PF00144">
    <property type="entry name" value="Beta-lactamase"/>
    <property type="match status" value="1"/>
</dbReference>
<organism evidence="2 3">
    <name type="scientific">Tardiphaga alba</name>
    <dbReference type="NCBI Taxonomy" id="340268"/>
    <lineage>
        <taxon>Bacteria</taxon>
        <taxon>Pseudomonadati</taxon>
        <taxon>Pseudomonadota</taxon>
        <taxon>Alphaproteobacteria</taxon>
        <taxon>Hyphomicrobiales</taxon>
        <taxon>Nitrobacteraceae</taxon>
        <taxon>Tardiphaga</taxon>
    </lineage>
</organism>
<dbReference type="InterPro" id="IPR050789">
    <property type="entry name" value="Diverse_Enzym_Activities"/>
</dbReference>
<sequence>MSGFPSAPTDQVTLANWRTGPYNKWAFHHVRDIVPSADIANEPGNVWQLESRPADLSSLSFEHLSVRYSLDKLIGETDTDGLVILHRGKVIFEHYANGMGANTPHILMSVSKSMTALVAGILVAKGAIDPTQNVVSIIPELRDSVYSDATVRHVLDMRVGIRFDENYLATSGPIVEYRKSTGWNPLGHGESPSDLRSFLTSLKDREGPDNGPFHYVSPNSDLLGWIIERATGTRFADLMSKHLWQPMGAQYPAYVTVDRFGAPRCAGGICMTVMDLARVGQLMLQGGQRNGASIIPSAWIDDILANGDPAAWSAGDLAPYFGDRSMHYRNKWYVLRDRRMALGLGIHGQNIFVEPAKELVIAKMSSQIAPLDAALTELTLRFAEAVSDHIER</sequence>
<dbReference type="InterPro" id="IPR012338">
    <property type="entry name" value="Beta-lactam/transpept-like"/>
</dbReference>
<evidence type="ECO:0000313" key="2">
    <source>
        <dbReference type="EMBL" id="QUS42442.1"/>
    </source>
</evidence>
<evidence type="ECO:0000313" key="3">
    <source>
        <dbReference type="Proteomes" id="UP000682843"/>
    </source>
</evidence>
<dbReference type="PANTHER" id="PTHR43283:SF7">
    <property type="entry name" value="BETA-LACTAMASE-RELATED DOMAIN-CONTAINING PROTEIN"/>
    <property type="match status" value="1"/>
</dbReference>
<proteinExistence type="predicted"/>
<name>A0ABX8AGL5_9BRAD</name>
<feature type="domain" description="Beta-lactamase-related" evidence="1">
    <location>
        <begin position="81"/>
        <end position="370"/>
    </location>
</feature>
<dbReference type="GO" id="GO:0016787">
    <property type="term" value="F:hydrolase activity"/>
    <property type="evidence" value="ECO:0007669"/>
    <property type="project" value="UniProtKB-KW"/>
</dbReference>
<dbReference type="PANTHER" id="PTHR43283">
    <property type="entry name" value="BETA-LACTAMASE-RELATED"/>
    <property type="match status" value="1"/>
</dbReference>
<dbReference type="SUPFAM" id="SSF56601">
    <property type="entry name" value="beta-lactamase/transpeptidase-like"/>
    <property type="match status" value="1"/>
</dbReference>
<dbReference type="Proteomes" id="UP000682843">
    <property type="component" value="Chromosome"/>
</dbReference>
<reference evidence="2 3" key="1">
    <citation type="submission" date="2019-02" db="EMBL/GenBank/DDBJ databases">
        <title>Emended description of the genus Rhodopseudomonas and description of Rhodopseudomonas albus sp. nov., a non-phototrophic, heavy-metal-tolerant bacterium isolated from garden soil.</title>
        <authorList>
            <person name="Bao Z."/>
            <person name="Cao W.W."/>
            <person name="Sato Y."/>
            <person name="Nishizawa T."/>
            <person name="Zhao J."/>
            <person name="Guo Y."/>
            <person name="Ohta H."/>
        </authorList>
    </citation>
    <scope>NUCLEOTIDE SEQUENCE [LARGE SCALE GENOMIC DNA]</scope>
    <source>
        <strain evidence="2 3">SK50-23</strain>
    </source>
</reference>
<dbReference type="InterPro" id="IPR001466">
    <property type="entry name" value="Beta-lactam-related"/>
</dbReference>
<keyword evidence="3" id="KW-1185">Reference proteome</keyword>
<evidence type="ECO:0000259" key="1">
    <source>
        <dbReference type="Pfam" id="PF00144"/>
    </source>
</evidence>
<keyword evidence="2" id="KW-0378">Hydrolase</keyword>
<gene>
    <name evidence="2" type="ORF">RPMA_15985</name>
</gene>
<dbReference type="EMBL" id="CP036498">
    <property type="protein sequence ID" value="QUS42442.1"/>
    <property type="molecule type" value="Genomic_DNA"/>
</dbReference>
<protein>
    <submittedName>
        <fullName evidence="2">Class C beta-lactamase-related serine hydrolase</fullName>
    </submittedName>
</protein>
<dbReference type="Gene3D" id="3.40.710.10">
    <property type="entry name" value="DD-peptidase/beta-lactamase superfamily"/>
    <property type="match status" value="1"/>
</dbReference>